<feature type="chain" id="PRO_5041650755" evidence="1">
    <location>
        <begin position="21"/>
        <end position="162"/>
    </location>
</feature>
<proteinExistence type="predicted"/>
<gene>
    <name evidence="2" type="ORF">Q5P01_002858</name>
</gene>
<keyword evidence="3" id="KW-1185">Reference proteome</keyword>
<dbReference type="EMBL" id="JAUPFM010000001">
    <property type="protein sequence ID" value="KAK2863325.1"/>
    <property type="molecule type" value="Genomic_DNA"/>
</dbReference>
<sequence>MHPASTALVLLCLILSKTTGNPEEHEDKTNNSTVDSLSIKPNKLQFFHFEILTLTCDFDGTIRRNTSSNTSQPCKDLRVGIQSLRCCGWTVRDTSSLLDLQRQSEVLMTSILSAAESLWTRDMEKDSPVESNRPSSTRPERLTYKFQLLSPGSSLLLAGIRF</sequence>
<evidence type="ECO:0000313" key="2">
    <source>
        <dbReference type="EMBL" id="KAK2863325.1"/>
    </source>
</evidence>
<name>A0AA88NRU3_CHASR</name>
<keyword evidence="1" id="KW-0732">Signal</keyword>
<comment type="caution">
    <text evidence="2">The sequence shown here is derived from an EMBL/GenBank/DDBJ whole genome shotgun (WGS) entry which is preliminary data.</text>
</comment>
<evidence type="ECO:0000313" key="3">
    <source>
        <dbReference type="Proteomes" id="UP001187415"/>
    </source>
</evidence>
<protein>
    <submittedName>
        <fullName evidence="2">Uncharacterized protein</fullName>
    </submittedName>
</protein>
<accession>A0AA88NRU3</accession>
<dbReference type="Proteomes" id="UP001187415">
    <property type="component" value="Unassembled WGS sequence"/>
</dbReference>
<dbReference type="AlphaFoldDB" id="A0AA88NRU3"/>
<feature type="signal peptide" evidence="1">
    <location>
        <begin position="1"/>
        <end position="20"/>
    </location>
</feature>
<reference evidence="2" key="1">
    <citation type="submission" date="2023-07" db="EMBL/GenBank/DDBJ databases">
        <title>Chromosome-level Genome Assembly of Striped Snakehead (Channa striata).</title>
        <authorList>
            <person name="Liu H."/>
        </authorList>
    </citation>
    <scope>NUCLEOTIDE SEQUENCE</scope>
    <source>
        <strain evidence="2">Gz</strain>
        <tissue evidence="2">Muscle</tissue>
    </source>
</reference>
<evidence type="ECO:0000256" key="1">
    <source>
        <dbReference type="SAM" id="SignalP"/>
    </source>
</evidence>
<organism evidence="2 3">
    <name type="scientific">Channa striata</name>
    <name type="common">Snakehead murrel</name>
    <name type="synonym">Ophicephalus striatus</name>
    <dbReference type="NCBI Taxonomy" id="64152"/>
    <lineage>
        <taxon>Eukaryota</taxon>
        <taxon>Metazoa</taxon>
        <taxon>Chordata</taxon>
        <taxon>Craniata</taxon>
        <taxon>Vertebrata</taxon>
        <taxon>Euteleostomi</taxon>
        <taxon>Actinopterygii</taxon>
        <taxon>Neopterygii</taxon>
        <taxon>Teleostei</taxon>
        <taxon>Neoteleostei</taxon>
        <taxon>Acanthomorphata</taxon>
        <taxon>Anabantaria</taxon>
        <taxon>Anabantiformes</taxon>
        <taxon>Channoidei</taxon>
        <taxon>Channidae</taxon>
        <taxon>Channa</taxon>
    </lineage>
</organism>